<sequence>FLNSLKWWLNFKVFQIKKKCLHYQAKMDSCQIIYLLSSIAYLTLYYSGGSWIHPDDSFAWSRFIFLTAMLMLMEKYDLVPPPLSCPPLYMLYKVVAAVIIANIALITVWWQTEDFLKWFVSTAIKLIQLLPVVGPKVEEADETFWASVVQILISSYFLLWVFLSTGIIFGKQRSNSSASSCPPPRYSPPRRSTRRLSRSRSRTRCS</sequence>
<accession>A0A1B6HZK7</accession>
<feature type="region of interest" description="Disordered" evidence="1">
    <location>
        <begin position="173"/>
        <end position="206"/>
    </location>
</feature>
<evidence type="ECO:0000313" key="3">
    <source>
        <dbReference type="EMBL" id="JAS80103.1"/>
    </source>
</evidence>
<dbReference type="AlphaFoldDB" id="A0A1B6HZK7"/>
<name>A0A1B6HZK7_9HEMI</name>
<gene>
    <name evidence="3" type="ORF">g.25120</name>
</gene>
<proteinExistence type="predicted"/>
<keyword evidence="2" id="KW-0472">Membrane</keyword>
<organism evidence="3">
    <name type="scientific">Homalodisca liturata</name>
    <dbReference type="NCBI Taxonomy" id="320908"/>
    <lineage>
        <taxon>Eukaryota</taxon>
        <taxon>Metazoa</taxon>
        <taxon>Ecdysozoa</taxon>
        <taxon>Arthropoda</taxon>
        <taxon>Hexapoda</taxon>
        <taxon>Insecta</taxon>
        <taxon>Pterygota</taxon>
        <taxon>Neoptera</taxon>
        <taxon>Paraneoptera</taxon>
        <taxon>Hemiptera</taxon>
        <taxon>Auchenorrhyncha</taxon>
        <taxon>Membracoidea</taxon>
        <taxon>Cicadellidae</taxon>
        <taxon>Cicadellinae</taxon>
        <taxon>Proconiini</taxon>
        <taxon>Homalodisca</taxon>
    </lineage>
</organism>
<feature type="transmembrane region" description="Helical" evidence="2">
    <location>
        <begin position="88"/>
        <end position="110"/>
    </location>
</feature>
<evidence type="ECO:0000256" key="1">
    <source>
        <dbReference type="SAM" id="MobiDB-lite"/>
    </source>
</evidence>
<evidence type="ECO:0000256" key="2">
    <source>
        <dbReference type="SAM" id="Phobius"/>
    </source>
</evidence>
<feature type="transmembrane region" description="Helical" evidence="2">
    <location>
        <begin position="32"/>
        <end position="52"/>
    </location>
</feature>
<keyword evidence="2" id="KW-1133">Transmembrane helix</keyword>
<feature type="non-terminal residue" evidence="3">
    <location>
        <position position="1"/>
    </location>
</feature>
<feature type="transmembrane region" description="Helical" evidence="2">
    <location>
        <begin position="144"/>
        <end position="169"/>
    </location>
</feature>
<dbReference type="EMBL" id="GECU01027603">
    <property type="protein sequence ID" value="JAS80103.1"/>
    <property type="molecule type" value="Transcribed_RNA"/>
</dbReference>
<keyword evidence="2" id="KW-0812">Transmembrane</keyword>
<feature type="compositionally biased region" description="Basic residues" evidence="1">
    <location>
        <begin position="191"/>
        <end position="206"/>
    </location>
</feature>
<protein>
    <submittedName>
        <fullName evidence="3">Uncharacterized protein</fullName>
    </submittedName>
</protein>
<reference evidence="3" key="1">
    <citation type="submission" date="2015-11" db="EMBL/GenBank/DDBJ databases">
        <title>De novo transcriptome assembly of four potential Pierce s Disease insect vectors from Arizona vineyards.</title>
        <authorList>
            <person name="Tassone E.E."/>
        </authorList>
    </citation>
    <scope>NUCLEOTIDE SEQUENCE</scope>
</reference>